<dbReference type="SUPFAM" id="SSF52540">
    <property type="entry name" value="P-loop containing nucleoside triphosphate hydrolases"/>
    <property type="match status" value="1"/>
</dbReference>
<accession>A0ABU3B7U3</accession>
<dbReference type="Proteomes" id="UP001259982">
    <property type="component" value="Unassembled WGS sequence"/>
</dbReference>
<dbReference type="InterPro" id="IPR058031">
    <property type="entry name" value="AAA_lid_NorR"/>
</dbReference>
<gene>
    <name evidence="8" type="ORF">RM531_07130</name>
</gene>
<keyword evidence="4" id="KW-0238">DNA-binding</keyword>
<evidence type="ECO:0000256" key="6">
    <source>
        <dbReference type="SAM" id="MobiDB-lite"/>
    </source>
</evidence>
<dbReference type="Pfam" id="PF02954">
    <property type="entry name" value="HTH_8"/>
    <property type="match status" value="1"/>
</dbReference>
<feature type="domain" description="Sigma-54 factor interaction" evidence="7">
    <location>
        <begin position="133"/>
        <end position="361"/>
    </location>
</feature>
<dbReference type="InterPro" id="IPR011006">
    <property type="entry name" value="CheY-like_superfamily"/>
</dbReference>
<dbReference type="Pfam" id="PF00158">
    <property type="entry name" value="Sigma54_activat"/>
    <property type="match status" value="1"/>
</dbReference>
<evidence type="ECO:0000259" key="7">
    <source>
        <dbReference type="PROSITE" id="PS50045"/>
    </source>
</evidence>
<protein>
    <submittedName>
        <fullName evidence="8">Sigma-54 dependent transcriptional regulator</fullName>
    </submittedName>
</protein>
<dbReference type="PROSITE" id="PS50045">
    <property type="entry name" value="SIGMA54_INTERACT_4"/>
    <property type="match status" value="1"/>
</dbReference>
<dbReference type="PROSITE" id="PS00676">
    <property type="entry name" value="SIGMA54_INTERACT_2"/>
    <property type="match status" value="1"/>
</dbReference>
<dbReference type="Gene3D" id="3.40.50.2300">
    <property type="match status" value="1"/>
</dbReference>
<proteinExistence type="predicted"/>
<dbReference type="Pfam" id="PF06490">
    <property type="entry name" value="FleQ"/>
    <property type="match status" value="1"/>
</dbReference>
<dbReference type="PANTHER" id="PTHR32071:SF117">
    <property type="entry name" value="PTS-DEPENDENT DIHYDROXYACETONE KINASE OPERON REGULATORY PROTEIN-RELATED"/>
    <property type="match status" value="1"/>
</dbReference>
<evidence type="ECO:0000256" key="3">
    <source>
        <dbReference type="ARBA" id="ARBA00023015"/>
    </source>
</evidence>
<dbReference type="InterPro" id="IPR025662">
    <property type="entry name" value="Sigma_54_int_dom_ATP-bd_1"/>
</dbReference>
<dbReference type="Pfam" id="PF25601">
    <property type="entry name" value="AAA_lid_14"/>
    <property type="match status" value="1"/>
</dbReference>
<evidence type="ECO:0000256" key="5">
    <source>
        <dbReference type="ARBA" id="ARBA00023163"/>
    </source>
</evidence>
<dbReference type="InterPro" id="IPR027417">
    <property type="entry name" value="P-loop_NTPase"/>
</dbReference>
<keyword evidence="9" id="KW-1185">Reference proteome</keyword>
<keyword evidence="1" id="KW-0547">Nucleotide-binding</keyword>
<dbReference type="EMBL" id="JAVRHY010000005">
    <property type="protein sequence ID" value="MDT0618243.1"/>
    <property type="molecule type" value="Genomic_DNA"/>
</dbReference>
<dbReference type="CDD" id="cd00009">
    <property type="entry name" value="AAA"/>
    <property type="match status" value="1"/>
</dbReference>
<dbReference type="InterPro" id="IPR025943">
    <property type="entry name" value="Sigma_54_int_dom_ATP-bd_2"/>
</dbReference>
<dbReference type="Gene3D" id="3.40.50.300">
    <property type="entry name" value="P-loop containing nucleotide triphosphate hydrolases"/>
    <property type="match status" value="1"/>
</dbReference>
<dbReference type="Gene3D" id="1.10.8.60">
    <property type="match status" value="1"/>
</dbReference>
<feature type="region of interest" description="Disordered" evidence="6">
    <location>
        <begin position="371"/>
        <end position="396"/>
    </location>
</feature>
<dbReference type="InterPro" id="IPR025944">
    <property type="entry name" value="Sigma_54_int_dom_CS"/>
</dbReference>
<evidence type="ECO:0000313" key="8">
    <source>
        <dbReference type="EMBL" id="MDT0618243.1"/>
    </source>
</evidence>
<dbReference type="InterPro" id="IPR010518">
    <property type="entry name" value="FleQ"/>
</dbReference>
<dbReference type="SMART" id="SM00382">
    <property type="entry name" value="AAA"/>
    <property type="match status" value="1"/>
</dbReference>
<dbReference type="PROSITE" id="PS00675">
    <property type="entry name" value="SIGMA54_INTERACT_1"/>
    <property type="match status" value="1"/>
</dbReference>
<dbReference type="InterPro" id="IPR002078">
    <property type="entry name" value="Sigma_54_int"/>
</dbReference>
<dbReference type="InterPro" id="IPR009057">
    <property type="entry name" value="Homeodomain-like_sf"/>
</dbReference>
<evidence type="ECO:0000313" key="9">
    <source>
        <dbReference type="Proteomes" id="UP001259982"/>
    </source>
</evidence>
<dbReference type="SUPFAM" id="SSF52172">
    <property type="entry name" value="CheY-like"/>
    <property type="match status" value="1"/>
</dbReference>
<evidence type="ECO:0000256" key="1">
    <source>
        <dbReference type="ARBA" id="ARBA00022741"/>
    </source>
</evidence>
<dbReference type="PROSITE" id="PS00688">
    <property type="entry name" value="SIGMA54_INTERACT_3"/>
    <property type="match status" value="1"/>
</dbReference>
<evidence type="ECO:0000256" key="2">
    <source>
        <dbReference type="ARBA" id="ARBA00022840"/>
    </source>
</evidence>
<dbReference type="Gene3D" id="1.10.10.60">
    <property type="entry name" value="Homeodomain-like"/>
    <property type="match status" value="1"/>
</dbReference>
<reference evidence="8 9" key="1">
    <citation type="submission" date="2023-09" db="EMBL/GenBank/DDBJ databases">
        <authorList>
            <person name="Rey-Velasco X."/>
        </authorList>
    </citation>
    <scope>NUCLEOTIDE SEQUENCE [LARGE SCALE GENOMIC DNA]</scope>
    <source>
        <strain evidence="8 9">P385</strain>
    </source>
</reference>
<dbReference type="RefSeq" id="WP_311651085.1">
    <property type="nucleotide sequence ID" value="NZ_JAVRHY010000005.1"/>
</dbReference>
<dbReference type="InterPro" id="IPR002197">
    <property type="entry name" value="HTH_Fis"/>
</dbReference>
<organism evidence="8 9">
    <name type="scientific">Spectribacter acetivorans</name>
    <dbReference type="NCBI Taxonomy" id="3075603"/>
    <lineage>
        <taxon>Bacteria</taxon>
        <taxon>Pseudomonadati</taxon>
        <taxon>Pseudomonadota</taxon>
        <taxon>Gammaproteobacteria</taxon>
        <taxon>Salinisphaerales</taxon>
        <taxon>Salinisphaeraceae</taxon>
        <taxon>Spectribacter</taxon>
    </lineage>
</organism>
<keyword evidence="5" id="KW-0804">Transcription</keyword>
<evidence type="ECO:0000256" key="4">
    <source>
        <dbReference type="ARBA" id="ARBA00023125"/>
    </source>
</evidence>
<dbReference type="PRINTS" id="PR01590">
    <property type="entry name" value="HTHFIS"/>
</dbReference>
<name>A0ABU3B7U3_9GAMM</name>
<sequence>MSHARILIIDADADRAASLASAFEFIDYQPVRINTLADLPSGAARPRDWVAVVLGRAGDDRLMPTVAGWLRADPRHPPVLFLPEQTGADLDLEPEACWRIGTPIRYQELADILCRVDARRRREAQRDRVPSGITGDVPTMRRVRELVSQVAGHNATVLIRGESGTGKELVAHAVHEQSPRRERPFVAVNCAAIPSELLESELFGHEKGAFSGAISRREGRFEMAEGGTLFLDEIGDMSLPMQVKVLRVLQERSYERVGGNEPRSCDVRLIAATHRDLEAMIKQGSFREDLYYRLDVFPIELPPLRERLADLGILIDEINRCHRANGRASVTLTPAALAALGTGAWPGNIRELSNLLERLAVLYPDEHVDEDRLPPRYQRRTEPGTTPKAPATLPPEGIDLKAHMASVEVSLIQAALDKTNGVIAHAADLLHLRRTTLAEKVRKYDLQSSGAT</sequence>
<feature type="compositionally biased region" description="Basic and acidic residues" evidence="6">
    <location>
        <begin position="371"/>
        <end position="382"/>
    </location>
</feature>
<keyword evidence="2" id="KW-0067">ATP-binding</keyword>
<dbReference type="PANTHER" id="PTHR32071">
    <property type="entry name" value="TRANSCRIPTIONAL REGULATORY PROTEIN"/>
    <property type="match status" value="1"/>
</dbReference>
<keyword evidence="3" id="KW-0805">Transcription regulation</keyword>
<dbReference type="InterPro" id="IPR003593">
    <property type="entry name" value="AAA+_ATPase"/>
</dbReference>
<dbReference type="SUPFAM" id="SSF46689">
    <property type="entry name" value="Homeodomain-like"/>
    <property type="match status" value="1"/>
</dbReference>
<comment type="caution">
    <text evidence="8">The sequence shown here is derived from an EMBL/GenBank/DDBJ whole genome shotgun (WGS) entry which is preliminary data.</text>
</comment>